<dbReference type="PANTHER" id="PTHR12610">
    <property type="entry name" value="SINGLE STRANDED DNA BINDING PROTEIN"/>
    <property type="match status" value="1"/>
</dbReference>
<gene>
    <name evidence="5" type="ORF">HNY73_014579</name>
</gene>
<evidence type="ECO:0000256" key="2">
    <source>
        <dbReference type="ARBA" id="ARBA00023125"/>
    </source>
</evidence>
<dbReference type="EMBL" id="JABXBU010002072">
    <property type="protein sequence ID" value="KAF8777768.1"/>
    <property type="molecule type" value="Genomic_DNA"/>
</dbReference>
<reference evidence="5" key="1">
    <citation type="journal article" date="2020" name="bioRxiv">
        <title>Chromosome-level reference genome of the European wasp spider Argiope bruennichi: a resource for studies on range expansion and evolutionary adaptation.</title>
        <authorList>
            <person name="Sheffer M.M."/>
            <person name="Hoppe A."/>
            <person name="Krehenwinkel H."/>
            <person name="Uhl G."/>
            <person name="Kuss A.W."/>
            <person name="Jensen L."/>
            <person name="Jensen C."/>
            <person name="Gillespie R.G."/>
            <person name="Hoff K.J."/>
            <person name="Prost S."/>
        </authorList>
    </citation>
    <scope>NUCLEOTIDE SEQUENCE</scope>
</reference>
<comment type="subcellular location">
    <subcellularLocation>
        <location evidence="1">Nucleus</location>
    </subcellularLocation>
</comment>
<proteinExistence type="predicted"/>
<feature type="compositionally biased region" description="Polar residues" evidence="4">
    <location>
        <begin position="283"/>
        <end position="296"/>
    </location>
</feature>
<sequence length="495" mass="52799">MYAKGKGSTVPSDAQAREKLALYVYEYLLHVGAQKAAQTFLSEIRWEKNITLGEPPGFLHSWWCVFWDLYCAAPERRDTCEHSSEAKAFHDYGFVNSGYAVNGIAHNPTAPSPLGQIPPNDGMPGGPMAPAGFFPNSHMRPSPPQHPWCGGRPPHPQPPPPHSQMLPNQPFMSPRYPGGPRPGVRMPQQVEFNPPGGVPGQPMIPNSMDPTRQGDGGEFVGWQGPPGMNPMNPRMNAPRGQPLPMNPGNYGGMRPPPNSTMGPGGPSMPPMSMPGGPGGRPWQPNTSTMNYSSASPGSHYGGPPVSSTGPPGPGTPIMPSPQGSSGPYSPASHRMNTSTPRRDSTSSGGESMYAMMKPVPGGSIPGFPMGPGPEGPIGSMGPEMGPPVMNGMSSAGDTLDGMKNSPANGPGTPREEGPSMGDYGIPGYGQENDQNESAAILKIKESMQEEAKRLIQQRKVSKGVLASNMFHFHSIKFEELWHPIQKVDIAIIYYK</sequence>
<feature type="compositionally biased region" description="Pro residues" evidence="4">
    <location>
        <begin position="153"/>
        <end position="162"/>
    </location>
</feature>
<dbReference type="GO" id="GO:0005634">
    <property type="term" value="C:nucleus"/>
    <property type="evidence" value="ECO:0007669"/>
    <property type="project" value="UniProtKB-SubCell"/>
</dbReference>
<reference evidence="5" key="2">
    <citation type="submission" date="2020-06" db="EMBL/GenBank/DDBJ databases">
        <authorList>
            <person name="Sheffer M."/>
        </authorList>
    </citation>
    <scope>NUCLEOTIDE SEQUENCE</scope>
</reference>
<evidence type="ECO:0000256" key="4">
    <source>
        <dbReference type="SAM" id="MobiDB-lite"/>
    </source>
</evidence>
<feature type="compositionally biased region" description="Polar residues" evidence="4">
    <location>
        <begin position="334"/>
        <end position="349"/>
    </location>
</feature>
<feature type="compositionally biased region" description="Low complexity" evidence="4">
    <location>
        <begin position="320"/>
        <end position="332"/>
    </location>
</feature>
<accession>A0A8T0EQJ8</accession>
<feature type="region of interest" description="Disordered" evidence="4">
    <location>
        <begin position="140"/>
        <end position="171"/>
    </location>
</feature>
<evidence type="ECO:0000313" key="6">
    <source>
        <dbReference type="Proteomes" id="UP000807504"/>
    </source>
</evidence>
<dbReference type="PANTHER" id="PTHR12610:SF12">
    <property type="entry name" value="SEQUENCE-SPECIFIC SINGLE-STRANDED DNA-BINDING PROTEIN, ISOFORM D"/>
    <property type="match status" value="1"/>
</dbReference>
<dbReference type="PROSITE" id="PS50896">
    <property type="entry name" value="LISH"/>
    <property type="match status" value="1"/>
</dbReference>
<comment type="caution">
    <text evidence="5">The sequence shown here is derived from an EMBL/GenBank/DDBJ whole genome shotgun (WGS) entry which is preliminary data.</text>
</comment>
<dbReference type="Pfam" id="PF04503">
    <property type="entry name" value="SSDP"/>
    <property type="match status" value="1"/>
</dbReference>
<feature type="region of interest" description="Disordered" evidence="4">
    <location>
        <begin position="239"/>
        <end position="379"/>
    </location>
</feature>
<organism evidence="5 6">
    <name type="scientific">Argiope bruennichi</name>
    <name type="common">Wasp spider</name>
    <name type="synonym">Aranea bruennichi</name>
    <dbReference type="NCBI Taxonomy" id="94029"/>
    <lineage>
        <taxon>Eukaryota</taxon>
        <taxon>Metazoa</taxon>
        <taxon>Ecdysozoa</taxon>
        <taxon>Arthropoda</taxon>
        <taxon>Chelicerata</taxon>
        <taxon>Arachnida</taxon>
        <taxon>Araneae</taxon>
        <taxon>Araneomorphae</taxon>
        <taxon>Entelegynae</taxon>
        <taxon>Araneoidea</taxon>
        <taxon>Araneidae</taxon>
        <taxon>Argiope</taxon>
    </lineage>
</organism>
<protein>
    <submittedName>
        <fullName evidence="5">Single-stranded DNA-binding protein 3 like protein</fullName>
    </submittedName>
</protein>
<dbReference type="GO" id="GO:0045944">
    <property type="term" value="P:positive regulation of transcription by RNA polymerase II"/>
    <property type="evidence" value="ECO:0007669"/>
    <property type="project" value="TreeGrafter"/>
</dbReference>
<evidence type="ECO:0000313" key="5">
    <source>
        <dbReference type="EMBL" id="KAF8777768.1"/>
    </source>
</evidence>
<dbReference type="Proteomes" id="UP000807504">
    <property type="component" value="Unassembled WGS sequence"/>
</dbReference>
<dbReference type="PRINTS" id="PR01743">
    <property type="entry name" value="SSDNABINDING"/>
</dbReference>
<name>A0A8T0EQJ8_ARGBR</name>
<evidence type="ECO:0000256" key="1">
    <source>
        <dbReference type="ARBA" id="ARBA00004123"/>
    </source>
</evidence>
<feature type="region of interest" description="Disordered" evidence="4">
    <location>
        <begin position="395"/>
        <end position="417"/>
    </location>
</feature>
<dbReference type="GO" id="GO:0003697">
    <property type="term" value="F:single-stranded DNA binding"/>
    <property type="evidence" value="ECO:0007669"/>
    <property type="project" value="InterPro"/>
</dbReference>
<dbReference type="InterPro" id="IPR008116">
    <property type="entry name" value="SSDP_DNA-bd"/>
</dbReference>
<keyword evidence="3" id="KW-0539">Nucleus</keyword>
<keyword evidence="2 5" id="KW-0238">DNA-binding</keyword>
<dbReference type="AlphaFoldDB" id="A0A8T0EQJ8"/>
<dbReference type="SMART" id="SM00667">
    <property type="entry name" value="LisH"/>
    <property type="match status" value="1"/>
</dbReference>
<keyword evidence="6" id="KW-1185">Reference proteome</keyword>
<evidence type="ECO:0000256" key="3">
    <source>
        <dbReference type="ARBA" id="ARBA00023242"/>
    </source>
</evidence>
<dbReference type="InterPro" id="IPR006594">
    <property type="entry name" value="LisH"/>
</dbReference>
<feature type="compositionally biased region" description="Pro residues" evidence="4">
    <location>
        <begin position="310"/>
        <end position="319"/>
    </location>
</feature>